<dbReference type="GO" id="GO:0016020">
    <property type="term" value="C:membrane"/>
    <property type="evidence" value="ECO:0007669"/>
    <property type="project" value="UniProtKB-SubCell"/>
</dbReference>
<evidence type="ECO:0000256" key="4">
    <source>
        <dbReference type="ARBA" id="ARBA00023136"/>
    </source>
</evidence>
<evidence type="ECO:0000256" key="2">
    <source>
        <dbReference type="ARBA" id="ARBA00022692"/>
    </source>
</evidence>
<reference evidence="7 8" key="1">
    <citation type="submission" date="2018-06" db="EMBL/GenBank/DDBJ databases">
        <authorList>
            <consortium name="Pathogen Informatics"/>
            <person name="Doyle S."/>
        </authorList>
    </citation>
    <scope>NUCLEOTIDE SEQUENCE [LARGE SCALE GENOMIC DNA]</scope>
    <source>
        <strain evidence="7 8">NCTC12475</strain>
    </source>
</reference>
<evidence type="ECO:0000313" key="7">
    <source>
        <dbReference type="EMBL" id="SUX11114.1"/>
    </source>
</evidence>
<protein>
    <submittedName>
        <fullName evidence="7">TM2</fullName>
    </submittedName>
</protein>
<dbReference type="OrthoDB" id="2004788at2"/>
<dbReference type="Proteomes" id="UP000254920">
    <property type="component" value="Unassembled WGS sequence"/>
</dbReference>
<accession>A0A381DK91</accession>
<evidence type="ECO:0000313" key="8">
    <source>
        <dbReference type="Proteomes" id="UP000254920"/>
    </source>
</evidence>
<feature type="domain" description="TM2" evidence="5">
    <location>
        <begin position="1"/>
        <end position="53"/>
    </location>
</feature>
<dbReference type="Pfam" id="PF05154">
    <property type="entry name" value="TM2"/>
    <property type="match status" value="1"/>
</dbReference>
<dbReference type="GeneID" id="93089981"/>
<keyword evidence="3" id="KW-1133">Transmembrane helix</keyword>
<dbReference type="InterPro" id="IPR007829">
    <property type="entry name" value="TM2"/>
</dbReference>
<proteinExistence type="predicted"/>
<name>A0A381DK91_9BACT</name>
<evidence type="ECO:0000256" key="3">
    <source>
        <dbReference type="ARBA" id="ARBA00022989"/>
    </source>
</evidence>
<organism evidence="7 8">
    <name type="scientific">Campylobacter sputorum subsp. sputorum</name>
    <dbReference type="NCBI Taxonomy" id="32024"/>
    <lineage>
        <taxon>Bacteria</taxon>
        <taxon>Pseudomonadati</taxon>
        <taxon>Campylobacterota</taxon>
        <taxon>Epsilonproteobacteria</taxon>
        <taxon>Campylobacterales</taxon>
        <taxon>Campylobacteraceae</taxon>
        <taxon>Campylobacter</taxon>
    </lineage>
</organism>
<gene>
    <name evidence="7" type="ORF">NCTC12475_01329</name>
</gene>
<keyword evidence="8" id="KW-1185">Reference proteome</keyword>
<dbReference type="AlphaFoldDB" id="A0A381DK91"/>
<keyword evidence="4" id="KW-0472">Membrane</keyword>
<comment type="subcellular location">
    <subcellularLocation>
        <location evidence="1">Membrane</location>
        <topology evidence="1">Multi-pass membrane protein</topology>
    </subcellularLocation>
</comment>
<dbReference type="Pfam" id="PF09851">
    <property type="entry name" value="SHOCT"/>
    <property type="match status" value="1"/>
</dbReference>
<dbReference type="RefSeq" id="WP_089181887.1">
    <property type="nucleotide sequence ID" value="NZ_CP043427.1"/>
</dbReference>
<keyword evidence="2" id="KW-0812">Transmembrane</keyword>
<evidence type="ECO:0000259" key="6">
    <source>
        <dbReference type="Pfam" id="PF09851"/>
    </source>
</evidence>
<dbReference type="STRING" id="32024.GCA_000788295_01643"/>
<dbReference type="EMBL" id="UFVD01000001">
    <property type="protein sequence ID" value="SUX11114.1"/>
    <property type="molecule type" value="Genomic_DNA"/>
</dbReference>
<feature type="domain" description="SHOCT" evidence="6">
    <location>
        <begin position="100"/>
        <end position="124"/>
    </location>
</feature>
<sequence length="126" mass="14746">MQKNIYIAYILWFFSSPIGGGLHRIYCGKFMSGFLQIGLYWLAYICFVTIIGMIIALPIWIIWGLWWLSDVYFTGVLVEESAILNSINKNLSQEETIKNIETLYELYQKGAISKEEYEARKEILMR</sequence>
<dbReference type="InterPro" id="IPR018649">
    <property type="entry name" value="SHOCT"/>
</dbReference>
<evidence type="ECO:0000256" key="1">
    <source>
        <dbReference type="ARBA" id="ARBA00004141"/>
    </source>
</evidence>
<evidence type="ECO:0000259" key="5">
    <source>
        <dbReference type="Pfam" id="PF05154"/>
    </source>
</evidence>